<evidence type="ECO:0000256" key="1">
    <source>
        <dbReference type="ARBA" id="ARBA00004613"/>
    </source>
</evidence>
<accession>A0A7I4Z2R1</accession>
<comment type="subcellular location">
    <subcellularLocation>
        <location evidence="1">Secreted</location>
    </subcellularLocation>
</comment>
<dbReference type="Proteomes" id="UP000025227">
    <property type="component" value="Unplaced"/>
</dbReference>
<feature type="chain" id="PRO_5029624372" evidence="5">
    <location>
        <begin position="17"/>
        <end position="96"/>
    </location>
</feature>
<evidence type="ECO:0000313" key="6">
    <source>
        <dbReference type="Proteomes" id="UP000025227"/>
    </source>
</evidence>
<dbReference type="OrthoDB" id="5773467at2759"/>
<keyword evidence="6" id="KW-1185">Reference proteome</keyword>
<dbReference type="PANTHER" id="PTHR21700:SF30">
    <property type="entry name" value="TRANSTHYRETIN-LIKE FAMILY PROTEIN"/>
    <property type="match status" value="1"/>
</dbReference>
<name>A0A7I4Z2R1_HAECO</name>
<dbReference type="Gene3D" id="2.60.40.3330">
    <property type="match status" value="1"/>
</dbReference>
<dbReference type="GO" id="GO:0005576">
    <property type="term" value="C:extracellular region"/>
    <property type="evidence" value="ECO:0007669"/>
    <property type="project" value="UniProtKB-SubCell"/>
</dbReference>
<feature type="signal peptide" evidence="5">
    <location>
        <begin position="1"/>
        <end position="16"/>
    </location>
</feature>
<dbReference type="Pfam" id="PF01060">
    <property type="entry name" value="TTR-52"/>
    <property type="match status" value="1"/>
</dbReference>
<organism evidence="6 7">
    <name type="scientific">Haemonchus contortus</name>
    <name type="common">Barber pole worm</name>
    <dbReference type="NCBI Taxonomy" id="6289"/>
    <lineage>
        <taxon>Eukaryota</taxon>
        <taxon>Metazoa</taxon>
        <taxon>Ecdysozoa</taxon>
        <taxon>Nematoda</taxon>
        <taxon>Chromadorea</taxon>
        <taxon>Rhabditida</taxon>
        <taxon>Rhabditina</taxon>
        <taxon>Rhabditomorpha</taxon>
        <taxon>Strongyloidea</taxon>
        <taxon>Trichostrongylidae</taxon>
        <taxon>Haemonchus</taxon>
    </lineage>
</organism>
<dbReference type="WBParaSite" id="HCON_00166765-00001">
    <property type="protein sequence ID" value="HCON_00166765-00001"/>
    <property type="gene ID" value="HCON_00166765"/>
</dbReference>
<keyword evidence="4 5" id="KW-0732">Signal</keyword>
<evidence type="ECO:0000256" key="2">
    <source>
        <dbReference type="ARBA" id="ARBA00010112"/>
    </source>
</evidence>
<dbReference type="AlphaFoldDB" id="A0A7I4Z2R1"/>
<evidence type="ECO:0000256" key="3">
    <source>
        <dbReference type="ARBA" id="ARBA00022525"/>
    </source>
</evidence>
<dbReference type="PANTHER" id="PTHR21700">
    <property type="entry name" value="TRANSTHYRETIN-LIKE FAMILY PROTEIN-RELATED"/>
    <property type="match status" value="1"/>
</dbReference>
<evidence type="ECO:0000313" key="7">
    <source>
        <dbReference type="WBParaSite" id="HCON_00166765-00001"/>
    </source>
</evidence>
<reference evidence="7" key="1">
    <citation type="submission" date="2020-12" db="UniProtKB">
        <authorList>
            <consortium name="WormBaseParasite"/>
        </authorList>
    </citation>
    <scope>IDENTIFICATION</scope>
    <source>
        <strain evidence="7">MHco3</strain>
    </source>
</reference>
<keyword evidence="3" id="KW-0964">Secreted</keyword>
<comment type="similarity">
    <text evidence="2">Belongs to the nematode transthyretin-like family.</text>
</comment>
<proteinExistence type="inferred from homology"/>
<dbReference type="InterPro" id="IPR001534">
    <property type="entry name" value="Transthyretin-like"/>
</dbReference>
<protein>
    <submittedName>
        <fullName evidence="7">Transthyretin-like family protein</fullName>
    </submittedName>
</protein>
<dbReference type="InterPro" id="IPR038479">
    <property type="entry name" value="Transthyretin-like_sf"/>
</dbReference>
<sequence length="96" mass="10995">MNAVTFLALVITTGYAVRVEVTLNGTFTCSYNEDPVTVDLWEWDLFDDDKLDSQTVFVGANFSLSGVEDEWFDIQPYMTIIHRCNSCRVKIRCDKT</sequence>
<evidence type="ECO:0000256" key="5">
    <source>
        <dbReference type="SAM" id="SignalP"/>
    </source>
</evidence>
<evidence type="ECO:0000256" key="4">
    <source>
        <dbReference type="ARBA" id="ARBA00022729"/>
    </source>
</evidence>
<dbReference type="GO" id="GO:0009986">
    <property type="term" value="C:cell surface"/>
    <property type="evidence" value="ECO:0007669"/>
    <property type="project" value="InterPro"/>
</dbReference>